<evidence type="ECO:0000313" key="1">
    <source>
        <dbReference type="EMBL" id="CAD9159499.1"/>
    </source>
</evidence>
<dbReference type="CDD" id="cd02440">
    <property type="entry name" value="AdoMet_MTases"/>
    <property type="match status" value="1"/>
</dbReference>
<organism evidence="1">
    <name type="scientific">Alexandrium catenella</name>
    <name type="common">Red tide dinoflagellate</name>
    <name type="synonym">Gonyaulax catenella</name>
    <dbReference type="NCBI Taxonomy" id="2925"/>
    <lineage>
        <taxon>Eukaryota</taxon>
        <taxon>Sar</taxon>
        <taxon>Alveolata</taxon>
        <taxon>Dinophyceae</taxon>
        <taxon>Gonyaulacales</taxon>
        <taxon>Pyrocystaceae</taxon>
        <taxon>Alexandrium</taxon>
    </lineage>
</organism>
<dbReference type="Pfam" id="PF13489">
    <property type="entry name" value="Methyltransf_23"/>
    <property type="match status" value="1"/>
</dbReference>
<proteinExistence type="predicted"/>
<gene>
    <name evidence="1" type="ORF">ACAT0790_LOCUS36264</name>
</gene>
<reference evidence="1" key="1">
    <citation type="submission" date="2021-01" db="EMBL/GenBank/DDBJ databases">
        <authorList>
            <person name="Corre E."/>
            <person name="Pelletier E."/>
            <person name="Niang G."/>
            <person name="Scheremetjew M."/>
            <person name="Finn R."/>
            <person name="Kale V."/>
            <person name="Holt S."/>
            <person name="Cochrane G."/>
            <person name="Meng A."/>
            <person name="Brown T."/>
            <person name="Cohen L."/>
        </authorList>
    </citation>
    <scope>NUCLEOTIDE SEQUENCE</scope>
    <source>
        <strain evidence="1">OF101</strain>
    </source>
</reference>
<dbReference type="InterPro" id="IPR029063">
    <property type="entry name" value="SAM-dependent_MTases_sf"/>
</dbReference>
<evidence type="ECO:0008006" key="2">
    <source>
        <dbReference type="Google" id="ProtNLM"/>
    </source>
</evidence>
<dbReference type="Gene3D" id="3.40.50.150">
    <property type="entry name" value="Vaccinia Virus protein VP39"/>
    <property type="match status" value="1"/>
</dbReference>
<sequence length="241" mass="26967">MGSLLEEVKKVIKGAKADFAKVMSPLALLHFILNGFFNEYQKWFGHKTWIWNFMYWACDYRKKMLDPSQQARYLRIKELLEQHCPKKAAVLDVGCGTANGLSIWREAGLGSFEGIDIAAAAIEEARETYGGKPDLPARFEAVSMQAYDSGGRTFDAVIFNESLYYVSSEQDAVEMAKKALTLLKEGGHLIISMSETHHAEKIWAALDFLPPPKSRGRAEAVEGNTWQVAAFEKKEVQPAGQ</sequence>
<name>A0A7S1R8D8_ALECA</name>
<accession>A0A7S1R8D8</accession>
<dbReference type="SUPFAM" id="SSF53335">
    <property type="entry name" value="S-adenosyl-L-methionine-dependent methyltransferases"/>
    <property type="match status" value="1"/>
</dbReference>
<dbReference type="PANTHER" id="PTHR43861">
    <property type="entry name" value="TRANS-ACONITATE 2-METHYLTRANSFERASE-RELATED"/>
    <property type="match status" value="1"/>
</dbReference>
<protein>
    <recommendedName>
        <fullName evidence="2">Methyltransferase domain-containing protein</fullName>
    </recommendedName>
</protein>
<dbReference type="AlphaFoldDB" id="A0A7S1R8D8"/>
<dbReference type="EMBL" id="HBGE01060541">
    <property type="protein sequence ID" value="CAD9159499.1"/>
    <property type="molecule type" value="Transcribed_RNA"/>
</dbReference>
<dbReference type="PANTHER" id="PTHR43861:SF1">
    <property type="entry name" value="TRANS-ACONITATE 2-METHYLTRANSFERASE"/>
    <property type="match status" value="1"/>
</dbReference>